<sequence length="332" mass="33690">MLLLAFSAAALAQVTPGPIRTFGDWAVACDNVRRCEMTSLQPEDGDTETNGAELSLVREPGPAGALTIALWPGSDGKGTLTLAVDGKRIAGGSIREDVVRFSGAEAQGIATAIANGRRAQLSAGGKSASLSLAGVSAALRFVDAQQGRAGGVTALVARGTRPASAVPPAPPLPVVAAAPLSHGEASLPPGLLARLNKASGCDEEYSADFPQPAPETGALGGGATLVLVACGSGAYNLSSAAFIVRGDKARPAAFDTAKPGANAAADALINASWDAGTGTLSSYGKGRGLGDCGVSATYVWDGTRFRATEIDRMDECRGSTNWLTVWRADIRR</sequence>
<evidence type="ECO:0008006" key="3">
    <source>
        <dbReference type="Google" id="ProtNLM"/>
    </source>
</evidence>
<dbReference type="RefSeq" id="WP_116468396.1">
    <property type="nucleotide sequence ID" value="NZ_QENQ01000001.1"/>
</dbReference>
<reference evidence="1 2" key="1">
    <citation type="submission" date="2018-05" db="EMBL/GenBank/DDBJ databases">
        <title>Description of Sphingomonas pokkalii sp nov, isolated from the rhizosphere of saline tolerant pokkali rice and its draft genome analysis.</title>
        <authorList>
            <person name="Menon R."/>
            <person name="Kumari S."/>
            <person name="Rameshkumar N."/>
        </authorList>
    </citation>
    <scope>NUCLEOTIDE SEQUENCE [LARGE SCALE GENOMIC DNA]</scope>
    <source>
        <strain evidence="1 2">L3B27</strain>
    </source>
</reference>
<organism evidence="1 2">
    <name type="scientific">Sphingomonas pokkalii</name>
    <dbReference type="NCBI Taxonomy" id="2175090"/>
    <lineage>
        <taxon>Bacteria</taxon>
        <taxon>Pseudomonadati</taxon>
        <taxon>Pseudomonadota</taxon>
        <taxon>Alphaproteobacteria</taxon>
        <taxon>Sphingomonadales</taxon>
        <taxon>Sphingomonadaceae</taxon>
        <taxon>Sphingomonas</taxon>
    </lineage>
</organism>
<gene>
    <name evidence="1" type="ORF">DD559_06080</name>
</gene>
<dbReference type="InterPro" id="IPR038696">
    <property type="entry name" value="IalB_sf"/>
</dbReference>
<evidence type="ECO:0000313" key="2">
    <source>
        <dbReference type="Proteomes" id="UP000245890"/>
    </source>
</evidence>
<dbReference type="OrthoDB" id="330924at2"/>
<name>A0A2U0SCB9_9SPHN</name>
<accession>A0A2U0SCB9</accession>
<protein>
    <recommendedName>
        <fullName evidence="3">DUF1176 domain-containing protein</fullName>
    </recommendedName>
</protein>
<dbReference type="AlphaFoldDB" id="A0A2U0SCB9"/>
<dbReference type="Pfam" id="PF06674">
    <property type="entry name" value="DUF1176"/>
    <property type="match status" value="1"/>
</dbReference>
<keyword evidence="2" id="KW-1185">Reference proteome</keyword>
<evidence type="ECO:0000313" key="1">
    <source>
        <dbReference type="EMBL" id="PVX28954.1"/>
    </source>
</evidence>
<dbReference type="EMBL" id="QENQ01000001">
    <property type="protein sequence ID" value="PVX28954.1"/>
    <property type="molecule type" value="Genomic_DNA"/>
</dbReference>
<dbReference type="InterPro" id="IPR009560">
    <property type="entry name" value="DUF1176"/>
</dbReference>
<proteinExistence type="predicted"/>
<dbReference type="Gene3D" id="2.60.40.1880">
    <property type="entry name" value="Invasion associated locus B (IalB) protein"/>
    <property type="match status" value="1"/>
</dbReference>
<comment type="caution">
    <text evidence="1">The sequence shown here is derived from an EMBL/GenBank/DDBJ whole genome shotgun (WGS) entry which is preliminary data.</text>
</comment>
<dbReference type="Proteomes" id="UP000245890">
    <property type="component" value="Unassembled WGS sequence"/>
</dbReference>